<dbReference type="EMBL" id="QAOG01000008">
    <property type="protein sequence ID" value="PTQ58403.1"/>
    <property type="molecule type" value="Genomic_DNA"/>
</dbReference>
<dbReference type="InterPro" id="IPR052932">
    <property type="entry name" value="OprB_Porin"/>
</dbReference>
<dbReference type="PANTHER" id="PTHR37944:SF1">
    <property type="entry name" value="PORIN B"/>
    <property type="match status" value="1"/>
</dbReference>
<sequence>MSRVLSRALCRAATLSAGLAGVTVLAASAVAQQAPVGDGAEGQREPPVPVAGNAAGASVEPSEAPLAVASDAEDDAAKYRRFDALAEPGLTTSVPGSADSLLRDAGGVRSMLAEHDIGIQARLSMVGLYNPLDTGQPYAPQRYNGQRPTLQYQATNIVTTIGLDKFGLADAKLILGYNSQITTFRPNGQNTVGFRNIALYQSFADNKIELKLGIMPNYYEWVGFFVGGSPVLASGLTGLIPIQAGLSADPAATPAVNLTFHAKRGGYLKLGVQRSTAPAGTPYELDHNGPNVAFKMKDAGPLYIGEVGVKRPASKDGKQIWVRAGALYNDSNYTRFDGQGTAANKTVYGAADFQLTQPDRAQPSHGVYAGASVFWAPSNVNSMTQFYEGRVYHLGPFASRPLDSVALRVGYTKYSDDAQTANAAQEIYANDHQFSVTGSYTFHATHGLYLTPGVAYIKNPSFIGRFKDALNLSGTIYVLL</sequence>
<accession>A0A2T5GGH7</accession>
<dbReference type="Pfam" id="PF04966">
    <property type="entry name" value="OprB"/>
    <property type="match status" value="1"/>
</dbReference>
<dbReference type="Gene3D" id="2.40.160.180">
    <property type="entry name" value="Carbohydrate-selective porin OprB"/>
    <property type="match status" value="1"/>
</dbReference>
<evidence type="ECO:0000313" key="5">
    <source>
        <dbReference type="Proteomes" id="UP000244189"/>
    </source>
</evidence>
<reference evidence="4 5" key="1">
    <citation type="submission" date="2018-04" db="EMBL/GenBank/DDBJ databases">
        <title>Genomic Encyclopedia of Type Strains, Phase III (KMG-III): the genomes of soil and plant-associated and newly described type strains.</title>
        <authorList>
            <person name="Whitman W."/>
        </authorList>
    </citation>
    <scope>NUCLEOTIDE SEQUENCE [LARGE SCALE GENOMIC DNA]</scope>
    <source>
        <strain evidence="4 5">MA101b</strain>
    </source>
</reference>
<keyword evidence="5" id="KW-1185">Reference proteome</keyword>
<keyword evidence="2" id="KW-0732">Signal</keyword>
<organism evidence="4 5">
    <name type="scientific">Sphingomonas aurantiaca</name>
    <dbReference type="NCBI Taxonomy" id="185949"/>
    <lineage>
        <taxon>Bacteria</taxon>
        <taxon>Pseudomonadati</taxon>
        <taxon>Pseudomonadota</taxon>
        <taxon>Alphaproteobacteria</taxon>
        <taxon>Sphingomonadales</taxon>
        <taxon>Sphingomonadaceae</taxon>
        <taxon>Sphingomonas</taxon>
    </lineage>
</organism>
<evidence type="ECO:0000256" key="3">
    <source>
        <dbReference type="SAM" id="MobiDB-lite"/>
    </source>
</evidence>
<dbReference type="RefSeq" id="WP_167398904.1">
    <property type="nucleotide sequence ID" value="NZ_JASPFP010000001.1"/>
</dbReference>
<protein>
    <submittedName>
        <fullName evidence="4">Carbohydrate-selective porin OprB</fullName>
    </submittedName>
</protein>
<dbReference type="PANTHER" id="PTHR37944">
    <property type="entry name" value="PORIN B"/>
    <property type="match status" value="1"/>
</dbReference>
<dbReference type="InterPro" id="IPR038673">
    <property type="entry name" value="OprB_sf"/>
</dbReference>
<dbReference type="GO" id="GO:0015288">
    <property type="term" value="F:porin activity"/>
    <property type="evidence" value="ECO:0007669"/>
    <property type="project" value="InterPro"/>
</dbReference>
<dbReference type="AlphaFoldDB" id="A0A2T5GGH7"/>
<evidence type="ECO:0000256" key="2">
    <source>
        <dbReference type="RuleBase" id="RU363072"/>
    </source>
</evidence>
<comment type="similarity">
    <text evidence="1 2">Belongs to the OprB family.</text>
</comment>
<evidence type="ECO:0000256" key="1">
    <source>
        <dbReference type="ARBA" id="ARBA00008769"/>
    </source>
</evidence>
<comment type="caution">
    <text evidence="4">The sequence shown here is derived from an EMBL/GenBank/DDBJ whole genome shotgun (WGS) entry which is preliminary data.</text>
</comment>
<dbReference type="GO" id="GO:0008643">
    <property type="term" value="P:carbohydrate transport"/>
    <property type="evidence" value="ECO:0007669"/>
    <property type="project" value="InterPro"/>
</dbReference>
<proteinExistence type="inferred from homology"/>
<name>A0A2T5GGH7_9SPHN</name>
<dbReference type="InterPro" id="IPR007049">
    <property type="entry name" value="Carb-sel_porin_OprB"/>
</dbReference>
<feature type="chain" id="PRO_5015375892" evidence="2">
    <location>
        <begin position="27"/>
        <end position="480"/>
    </location>
</feature>
<dbReference type="Proteomes" id="UP000244189">
    <property type="component" value="Unassembled WGS sequence"/>
</dbReference>
<feature type="region of interest" description="Disordered" evidence="3">
    <location>
        <begin position="36"/>
        <end position="65"/>
    </location>
</feature>
<evidence type="ECO:0000313" key="4">
    <source>
        <dbReference type="EMBL" id="PTQ58403.1"/>
    </source>
</evidence>
<feature type="signal peptide" evidence="2">
    <location>
        <begin position="1"/>
        <end position="26"/>
    </location>
</feature>
<gene>
    <name evidence="4" type="ORF">C8J26_3704</name>
</gene>
<dbReference type="GO" id="GO:0016020">
    <property type="term" value="C:membrane"/>
    <property type="evidence" value="ECO:0007669"/>
    <property type="project" value="InterPro"/>
</dbReference>